<dbReference type="EMBL" id="JAIWYP010000069">
    <property type="protein sequence ID" value="KAH3690290.1"/>
    <property type="molecule type" value="Genomic_DNA"/>
</dbReference>
<dbReference type="AlphaFoldDB" id="A0A9D3Y1W5"/>
<sequence length="135" mass="15654">MELHILSGERSRSSFKIKGFSHSKSWYLSYWQKQWKKWKWKKDLIQDLQDRRNRLPNGDSYKGVSGTEWRVCRWYPEQNGMCAGGNTLQTGRQGLIIQDEVNRGWYIQFESTSGKHQQEGIIVCLSVVNAGPAGT</sequence>
<evidence type="ECO:0000313" key="2">
    <source>
        <dbReference type="Proteomes" id="UP000828390"/>
    </source>
</evidence>
<organism evidence="1 2">
    <name type="scientific">Dreissena polymorpha</name>
    <name type="common">Zebra mussel</name>
    <name type="synonym">Mytilus polymorpha</name>
    <dbReference type="NCBI Taxonomy" id="45954"/>
    <lineage>
        <taxon>Eukaryota</taxon>
        <taxon>Metazoa</taxon>
        <taxon>Spiralia</taxon>
        <taxon>Lophotrochozoa</taxon>
        <taxon>Mollusca</taxon>
        <taxon>Bivalvia</taxon>
        <taxon>Autobranchia</taxon>
        <taxon>Heteroconchia</taxon>
        <taxon>Euheterodonta</taxon>
        <taxon>Imparidentia</taxon>
        <taxon>Neoheterodontei</taxon>
        <taxon>Myida</taxon>
        <taxon>Dreissenoidea</taxon>
        <taxon>Dreissenidae</taxon>
        <taxon>Dreissena</taxon>
    </lineage>
</organism>
<proteinExistence type="predicted"/>
<evidence type="ECO:0000313" key="1">
    <source>
        <dbReference type="EMBL" id="KAH3690290.1"/>
    </source>
</evidence>
<reference evidence="1" key="2">
    <citation type="submission" date="2020-11" db="EMBL/GenBank/DDBJ databases">
        <authorList>
            <person name="McCartney M.A."/>
            <person name="Auch B."/>
            <person name="Kono T."/>
            <person name="Mallez S."/>
            <person name="Becker A."/>
            <person name="Gohl D.M."/>
            <person name="Silverstein K.A.T."/>
            <person name="Koren S."/>
            <person name="Bechman K.B."/>
            <person name="Herman A."/>
            <person name="Abrahante J.E."/>
            <person name="Garbe J."/>
        </authorList>
    </citation>
    <scope>NUCLEOTIDE SEQUENCE</scope>
    <source>
        <strain evidence="1">Duluth1</strain>
        <tissue evidence="1">Whole animal</tissue>
    </source>
</reference>
<accession>A0A9D3Y1W5</accession>
<comment type="caution">
    <text evidence="1">The sequence shown here is derived from an EMBL/GenBank/DDBJ whole genome shotgun (WGS) entry which is preliminary data.</text>
</comment>
<protein>
    <submittedName>
        <fullName evidence="1">Uncharacterized protein</fullName>
    </submittedName>
</protein>
<keyword evidence="2" id="KW-1185">Reference proteome</keyword>
<gene>
    <name evidence="1" type="ORF">DPMN_191060</name>
</gene>
<dbReference type="Proteomes" id="UP000828390">
    <property type="component" value="Unassembled WGS sequence"/>
</dbReference>
<name>A0A9D3Y1W5_DREPO</name>
<reference evidence="1" key="1">
    <citation type="journal article" date="2019" name="bioRxiv">
        <title>The Genome of the Zebra Mussel, Dreissena polymorpha: A Resource for Invasive Species Research.</title>
        <authorList>
            <person name="McCartney M.A."/>
            <person name="Auch B."/>
            <person name="Kono T."/>
            <person name="Mallez S."/>
            <person name="Zhang Y."/>
            <person name="Obille A."/>
            <person name="Becker A."/>
            <person name="Abrahante J.E."/>
            <person name="Garbe J."/>
            <person name="Badalamenti J.P."/>
            <person name="Herman A."/>
            <person name="Mangelson H."/>
            <person name="Liachko I."/>
            <person name="Sullivan S."/>
            <person name="Sone E.D."/>
            <person name="Koren S."/>
            <person name="Silverstein K.A.T."/>
            <person name="Beckman K.B."/>
            <person name="Gohl D.M."/>
        </authorList>
    </citation>
    <scope>NUCLEOTIDE SEQUENCE</scope>
    <source>
        <strain evidence="1">Duluth1</strain>
        <tissue evidence="1">Whole animal</tissue>
    </source>
</reference>